<keyword evidence="3" id="KW-1185">Reference proteome</keyword>
<evidence type="ECO:0000313" key="3">
    <source>
        <dbReference type="Proteomes" id="UP000835052"/>
    </source>
</evidence>
<sequence>MNLKWFIFFSTFLMATCSKLLEVSDDKFFMYVREENQTCDWKHWCKWNFFCASKEAEGGRPAGTCVPNGLKYGREFGAYCDCAHPCKVGLSCKLTEERGKRCLPTKTPPDLYCIPEDSVKPKSKGRRKQVQPGRLAGFRSAASRSGSLVHLEAELTGMNLKILLVSLLFVAVDLSMINPYPFRGGRSEGGPCNSSLQCNFRLFCHGKNENDDGYTHICVGSWYFYRKWWDRSPLQHYQARCSSELHCDASQRLSCQKTPKRGMRCLERPQEPVTFP</sequence>
<reference evidence="2" key="1">
    <citation type="submission" date="2020-10" db="EMBL/GenBank/DDBJ databases">
        <authorList>
            <person name="Kikuchi T."/>
        </authorList>
    </citation>
    <scope>NUCLEOTIDE SEQUENCE</scope>
    <source>
        <strain evidence="2">NKZ352</strain>
    </source>
</reference>
<evidence type="ECO:0000256" key="1">
    <source>
        <dbReference type="SAM" id="SignalP"/>
    </source>
</evidence>
<protein>
    <submittedName>
        <fullName evidence="2">Uncharacterized protein</fullName>
    </submittedName>
</protein>
<dbReference type="Proteomes" id="UP000835052">
    <property type="component" value="Unassembled WGS sequence"/>
</dbReference>
<organism evidence="2 3">
    <name type="scientific">Caenorhabditis auriculariae</name>
    <dbReference type="NCBI Taxonomy" id="2777116"/>
    <lineage>
        <taxon>Eukaryota</taxon>
        <taxon>Metazoa</taxon>
        <taxon>Ecdysozoa</taxon>
        <taxon>Nematoda</taxon>
        <taxon>Chromadorea</taxon>
        <taxon>Rhabditida</taxon>
        <taxon>Rhabditina</taxon>
        <taxon>Rhabditomorpha</taxon>
        <taxon>Rhabditoidea</taxon>
        <taxon>Rhabditidae</taxon>
        <taxon>Peloderinae</taxon>
        <taxon>Caenorhabditis</taxon>
    </lineage>
</organism>
<comment type="caution">
    <text evidence="2">The sequence shown here is derived from an EMBL/GenBank/DDBJ whole genome shotgun (WGS) entry which is preliminary data.</text>
</comment>
<name>A0A8S1H0E6_9PELO</name>
<gene>
    <name evidence="2" type="ORF">CAUJ_LOCUS4741</name>
</gene>
<proteinExistence type="predicted"/>
<feature type="chain" id="PRO_5035861355" evidence="1">
    <location>
        <begin position="19"/>
        <end position="276"/>
    </location>
</feature>
<evidence type="ECO:0000313" key="2">
    <source>
        <dbReference type="EMBL" id="CAD6188822.1"/>
    </source>
</evidence>
<dbReference type="AlphaFoldDB" id="A0A8S1H0E6"/>
<dbReference type="EMBL" id="CAJGYM010000009">
    <property type="protein sequence ID" value="CAD6188822.1"/>
    <property type="molecule type" value="Genomic_DNA"/>
</dbReference>
<feature type="signal peptide" evidence="1">
    <location>
        <begin position="1"/>
        <end position="18"/>
    </location>
</feature>
<accession>A0A8S1H0E6</accession>
<keyword evidence="1" id="KW-0732">Signal</keyword>